<keyword evidence="4" id="KW-1185">Reference proteome</keyword>
<feature type="region of interest" description="Disordered" evidence="1">
    <location>
        <begin position="537"/>
        <end position="557"/>
    </location>
</feature>
<dbReference type="InterPro" id="IPR001810">
    <property type="entry name" value="F-box_dom"/>
</dbReference>
<protein>
    <recommendedName>
        <fullName evidence="2">F-box domain-containing protein</fullName>
    </recommendedName>
</protein>
<name>A0ABR1K0M4_9AGAR</name>
<comment type="caution">
    <text evidence="3">The sequence shown here is derived from an EMBL/GenBank/DDBJ whole genome shotgun (WGS) entry which is preliminary data.</text>
</comment>
<dbReference type="EMBL" id="JBANRG010000003">
    <property type="protein sequence ID" value="KAK7469070.1"/>
    <property type="molecule type" value="Genomic_DNA"/>
</dbReference>
<feature type="domain" description="F-box" evidence="2">
    <location>
        <begin position="63"/>
        <end position="123"/>
    </location>
</feature>
<accession>A0ABR1K0M4</accession>
<evidence type="ECO:0000313" key="3">
    <source>
        <dbReference type="EMBL" id="KAK7469070.1"/>
    </source>
</evidence>
<dbReference type="SUPFAM" id="SSF52047">
    <property type="entry name" value="RNI-like"/>
    <property type="match status" value="1"/>
</dbReference>
<dbReference type="Gene3D" id="1.20.1280.50">
    <property type="match status" value="1"/>
</dbReference>
<dbReference type="Proteomes" id="UP001498398">
    <property type="component" value="Unassembled WGS sequence"/>
</dbReference>
<dbReference type="Pfam" id="PF12937">
    <property type="entry name" value="F-box-like"/>
    <property type="match status" value="1"/>
</dbReference>
<dbReference type="Gene3D" id="3.80.10.10">
    <property type="entry name" value="Ribonuclease Inhibitor"/>
    <property type="match status" value="1"/>
</dbReference>
<sequence length="557" mass="63635">MHLPSDPEAALIKDVIKGVDTDLEYCDAEISSLTSALEGLKKRKAHLQSVKDNYRTLLAPVRKLPVEILLEIFSLLCTKSSGLSVTSACRRSLVCTPTLDIASTCNHWRKIALSNPSLWSNISVDLAYRGLSTPDLVKLYLQRSKSALLTLAITAFRLDHNTMDDDDRHLKELSQESWEILRSILDEMPRWSRASFDLSTSIYRSVDEWAYHDWEEDIPDHPLPNLTHLRLAWEDESGSGDEGLNDFFHKFRSASELRVLQVPCFQSSFPLPFEKIVEAKLLYHSGHQMRAFLRRCSRLKVLSISQAFWAQRLSSDRPIVSHTLESITINLGRLDSKLGKALSSLDLPNLTSLSLSRDRFSNDDAESQRNFSQSLKQMLDKSQRILSLTLDGFLLSDQDLITILPQMKCLRELVLMMGREYNRILTNAFVRALYTPDCDTESPSGLVDGLNHLEFHFTECYVYNQRRQQPPDLQLVEPELLITMLESRRSSLRHFELHGEIGSPYSAEWLENFAPEGRYRDRLFALHTNGLRITTSSTEGDRPLIFPQDESDDDCSL</sequence>
<evidence type="ECO:0000313" key="4">
    <source>
        <dbReference type="Proteomes" id="UP001498398"/>
    </source>
</evidence>
<evidence type="ECO:0000256" key="1">
    <source>
        <dbReference type="SAM" id="MobiDB-lite"/>
    </source>
</evidence>
<reference evidence="3 4" key="1">
    <citation type="submission" date="2024-01" db="EMBL/GenBank/DDBJ databases">
        <title>A draft genome for the cacao thread blight pathogen Marasmiellus scandens.</title>
        <authorList>
            <person name="Baruah I.K."/>
            <person name="Leung J."/>
            <person name="Bukari Y."/>
            <person name="Amoako-Attah I."/>
            <person name="Meinhardt L.W."/>
            <person name="Bailey B.A."/>
            <person name="Cohen S.P."/>
        </authorList>
    </citation>
    <scope>NUCLEOTIDE SEQUENCE [LARGE SCALE GENOMIC DNA]</scope>
    <source>
        <strain evidence="3 4">GH-19</strain>
    </source>
</reference>
<gene>
    <name evidence="3" type="ORF">VKT23_003563</name>
</gene>
<evidence type="ECO:0000259" key="2">
    <source>
        <dbReference type="Pfam" id="PF12937"/>
    </source>
</evidence>
<proteinExistence type="predicted"/>
<dbReference type="InterPro" id="IPR032675">
    <property type="entry name" value="LRR_dom_sf"/>
</dbReference>
<organism evidence="3 4">
    <name type="scientific">Marasmiellus scandens</name>
    <dbReference type="NCBI Taxonomy" id="2682957"/>
    <lineage>
        <taxon>Eukaryota</taxon>
        <taxon>Fungi</taxon>
        <taxon>Dikarya</taxon>
        <taxon>Basidiomycota</taxon>
        <taxon>Agaricomycotina</taxon>
        <taxon>Agaricomycetes</taxon>
        <taxon>Agaricomycetidae</taxon>
        <taxon>Agaricales</taxon>
        <taxon>Marasmiineae</taxon>
        <taxon>Omphalotaceae</taxon>
        <taxon>Marasmiellus</taxon>
    </lineage>
</organism>